<evidence type="ECO:0000256" key="1">
    <source>
        <dbReference type="ARBA" id="ARBA00001947"/>
    </source>
</evidence>
<evidence type="ECO:0000313" key="13">
    <source>
        <dbReference type="EMBL" id="CCX13333.1"/>
    </source>
</evidence>
<feature type="chain" id="PRO_5005147639" description="Peptide hydrolase" evidence="10">
    <location>
        <begin position="18"/>
        <end position="498"/>
    </location>
</feature>
<dbReference type="Proteomes" id="UP000018144">
    <property type="component" value="Unassembled WGS sequence"/>
</dbReference>
<feature type="signal peptide" evidence="10">
    <location>
        <begin position="1"/>
        <end position="17"/>
    </location>
</feature>
<accession>U4LKS9</accession>
<dbReference type="FunFam" id="3.40.630.10:FF:000054">
    <property type="entry name" value="Peptide hydrolase"/>
    <property type="match status" value="1"/>
</dbReference>
<keyword evidence="14" id="KW-1185">Reference proteome</keyword>
<dbReference type="PANTHER" id="PTHR12147:SF26">
    <property type="entry name" value="PEPTIDASE M28 DOMAIN-CONTAINING PROTEIN"/>
    <property type="match status" value="1"/>
</dbReference>
<keyword evidence="5 10" id="KW-0645">Protease</keyword>
<keyword evidence="8 10" id="KW-0378">Hydrolase</keyword>
<dbReference type="Gene3D" id="3.50.30.30">
    <property type="match status" value="1"/>
</dbReference>
<evidence type="ECO:0000256" key="5">
    <source>
        <dbReference type="ARBA" id="ARBA00022670"/>
    </source>
</evidence>
<keyword evidence="7 10" id="KW-0732">Signal</keyword>
<evidence type="ECO:0000256" key="3">
    <source>
        <dbReference type="ARBA" id="ARBA00005957"/>
    </source>
</evidence>
<dbReference type="InterPro" id="IPR007484">
    <property type="entry name" value="Peptidase_M28"/>
</dbReference>
<evidence type="ECO:0000256" key="6">
    <source>
        <dbReference type="ARBA" id="ARBA00022723"/>
    </source>
</evidence>
<feature type="domain" description="Peptidase M28" evidence="12">
    <location>
        <begin position="244"/>
        <end position="457"/>
    </location>
</feature>
<dbReference type="EC" id="3.4.-.-" evidence="10"/>
<comment type="similarity">
    <text evidence="2">Belongs to the peptidase M28 family. M28B subfamily.</text>
</comment>
<dbReference type="PANTHER" id="PTHR12147">
    <property type="entry name" value="METALLOPEPTIDASE M28 FAMILY MEMBER"/>
    <property type="match status" value="1"/>
</dbReference>
<comment type="similarity">
    <text evidence="3">Belongs to the peptidase M28 family. M28A subfamily.</text>
</comment>
<name>U4LKS9_PYROM</name>
<dbReference type="CDD" id="cd03876">
    <property type="entry name" value="M28_SGAP_like"/>
    <property type="match status" value="1"/>
</dbReference>
<proteinExistence type="inferred from homology"/>
<dbReference type="OrthoDB" id="10013407at2759"/>
<dbReference type="eggNOG" id="KOG2195">
    <property type="taxonomic scope" value="Eukaryota"/>
</dbReference>
<dbReference type="InterPro" id="IPR041756">
    <property type="entry name" value="M28_SGAP-like"/>
</dbReference>
<keyword evidence="6 10" id="KW-0479">Metal-binding</keyword>
<dbReference type="AlphaFoldDB" id="U4LKS9"/>
<protein>
    <recommendedName>
        <fullName evidence="10">Peptide hydrolase</fullName>
        <ecNumber evidence="10">3.4.-.-</ecNumber>
    </recommendedName>
</protein>
<dbReference type="Pfam" id="PF02225">
    <property type="entry name" value="PA"/>
    <property type="match status" value="1"/>
</dbReference>
<evidence type="ECO:0000259" key="11">
    <source>
        <dbReference type="Pfam" id="PF02225"/>
    </source>
</evidence>
<dbReference type="SUPFAM" id="SSF52025">
    <property type="entry name" value="PA domain"/>
    <property type="match status" value="1"/>
</dbReference>
<evidence type="ECO:0000256" key="4">
    <source>
        <dbReference type="ARBA" id="ARBA00022438"/>
    </source>
</evidence>
<dbReference type="EMBL" id="HF935808">
    <property type="protein sequence ID" value="CCX13333.1"/>
    <property type="molecule type" value="Genomic_DNA"/>
</dbReference>
<evidence type="ECO:0000256" key="2">
    <source>
        <dbReference type="ARBA" id="ARBA00005634"/>
    </source>
</evidence>
<dbReference type="GO" id="GO:0008235">
    <property type="term" value="F:metalloexopeptidase activity"/>
    <property type="evidence" value="ECO:0007669"/>
    <property type="project" value="InterPro"/>
</dbReference>
<reference evidence="13 14" key="1">
    <citation type="journal article" date="2013" name="PLoS Genet.">
        <title>The genome and development-dependent transcriptomes of Pyronema confluens: a window into fungal evolution.</title>
        <authorList>
            <person name="Traeger S."/>
            <person name="Altegoer F."/>
            <person name="Freitag M."/>
            <person name="Gabaldon T."/>
            <person name="Kempken F."/>
            <person name="Kumar A."/>
            <person name="Marcet-Houben M."/>
            <person name="Poggeler S."/>
            <person name="Stajich J.E."/>
            <person name="Nowrousian M."/>
        </authorList>
    </citation>
    <scope>NUCLEOTIDE SEQUENCE [LARGE SCALE GENOMIC DNA]</scope>
    <source>
        <strain evidence="14">CBS 100304</strain>
        <tissue evidence="13">Vegetative mycelium</tissue>
    </source>
</reference>
<dbReference type="InterPro" id="IPR003137">
    <property type="entry name" value="PA_domain"/>
</dbReference>
<evidence type="ECO:0000256" key="10">
    <source>
        <dbReference type="RuleBase" id="RU361240"/>
    </source>
</evidence>
<dbReference type="STRING" id="1076935.U4LKS9"/>
<feature type="domain" description="PA" evidence="11">
    <location>
        <begin position="129"/>
        <end position="216"/>
    </location>
</feature>
<organism evidence="13 14">
    <name type="scientific">Pyronema omphalodes (strain CBS 100304)</name>
    <name type="common">Pyronema confluens</name>
    <dbReference type="NCBI Taxonomy" id="1076935"/>
    <lineage>
        <taxon>Eukaryota</taxon>
        <taxon>Fungi</taxon>
        <taxon>Dikarya</taxon>
        <taxon>Ascomycota</taxon>
        <taxon>Pezizomycotina</taxon>
        <taxon>Pezizomycetes</taxon>
        <taxon>Pezizales</taxon>
        <taxon>Pyronemataceae</taxon>
        <taxon>Pyronema</taxon>
    </lineage>
</organism>
<dbReference type="Pfam" id="PF04389">
    <property type="entry name" value="Peptidase_M28"/>
    <property type="match status" value="1"/>
</dbReference>
<evidence type="ECO:0000256" key="7">
    <source>
        <dbReference type="ARBA" id="ARBA00022729"/>
    </source>
</evidence>
<dbReference type="OMA" id="FDMMASP"/>
<gene>
    <name evidence="13" type="ORF">PCON_12926</name>
</gene>
<dbReference type="GO" id="GO:0004177">
    <property type="term" value="F:aminopeptidase activity"/>
    <property type="evidence" value="ECO:0007669"/>
    <property type="project" value="UniProtKB-KW"/>
</dbReference>
<dbReference type="Gene3D" id="3.40.630.10">
    <property type="entry name" value="Zn peptidases"/>
    <property type="match status" value="1"/>
</dbReference>
<keyword evidence="4 13" id="KW-0031">Aminopeptidase</keyword>
<comment type="cofactor">
    <cofactor evidence="1">
        <name>Zn(2+)</name>
        <dbReference type="ChEBI" id="CHEBI:29105"/>
    </cofactor>
</comment>
<dbReference type="InterPro" id="IPR046450">
    <property type="entry name" value="PA_dom_sf"/>
</dbReference>
<dbReference type="InterPro" id="IPR045175">
    <property type="entry name" value="M28_fam"/>
</dbReference>
<evidence type="ECO:0000259" key="12">
    <source>
        <dbReference type="Pfam" id="PF04389"/>
    </source>
</evidence>
<sequence>MRFPPLLSLLFALPAFSNPIGSAADDRPLVVSNQLRRLLTRSSLLRQADVLEYFSLLPGANGNRAFGGIGHNATINWLFDTISALPEYTVSLQPFKAPYSASTGTFLIDGESDSLFYASRNSPNASGVRGRLAVAGGNREGCNDADYETHGSVRQKIVLVKRGNCSYTAKSQLAGRKGALGVVVYNDLPGTVLDGRLLDEKDIVPTGSIGNDYGLKLVERVSRGESIRAELNIATLKEERLTYNVIAQTTSGDQKNVVVLGAHSDSVPLGPGINDNGSGTIALLEVLLNLKRFRTKNAIRFLWFAAEEYGLLGSNYYVNTLTREENYKIRMMLNFDMLASPNYILGVYDGSGAAYNITGPAGSDRIQSVFEAFFKDVGKTSVPTAFTGRSDYGPFLRVGIPSGGLFTGAEGIKTEEEQNLFGGEVGEPYDANYHQPGDARKNVDREAWITNAKAIADSVAVWGGGGLERFPNRREARWQAEWVKGSHGKMSGCGDGLY</sequence>
<dbReference type="GO" id="GO:0046872">
    <property type="term" value="F:metal ion binding"/>
    <property type="evidence" value="ECO:0007669"/>
    <property type="project" value="UniProtKB-KW"/>
</dbReference>
<evidence type="ECO:0000256" key="8">
    <source>
        <dbReference type="ARBA" id="ARBA00022801"/>
    </source>
</evidence>
<evidence type="ECO:0000313" key="14">
    <source>
        <dbReference type="Proteomes" id="UP000018144"/>
    </source>
</evidence>
<dbReference type="SUPFAM" id="SSF53187">
    <property type="entry name" value="Zn-dependent exopeptidases"/>
    <property type="match status" value="1"/>
</dbReference>
<dbReference type="GO" id="GO:0006508">
    <property type="term" value="P:proteolysis"/>
    <property type="evidence" value="ECO:0007669"/>
    <property type="project" value="UniProtKB-KW"/>
</dbReference>
<evidence type="ECO:0000256" key="9">
    <source>
        <dbReference type="ARBA" id="ARBA00022833"/>
    </source>
</evidence>
<keyword evidence="9 10" id="KW-0862">Zinc</keyword>